<evidence type="ECO:0000256" key="1">
    <source>
        <dbReference type="SAM" id="Phobius"/>
    </source>
</evidence>
<evidence type="ECO:0000313" key="2">
    <source>
        <dbReference type="EMBL" id="MFC5996901.1"/>
    </source>
</evidence>
<dbReference type="Proteomes" id="UP001596302">
    <property type="component" value="Unassembled WGS sequence"/>
</dbReference>
<keyword evidence="1" id="KW-0472">Membrane</keyword>
<dbReference type="EMBL" id="JBHSQW010000044">
    <property type="protein sequence ID" value="MFC5996901.1"/>
    <property type="molecule type" value="Genomic_DNA"/>
</dbReference>
<feature type="transmembrane region" description="Helical" evidence="1">
    <location>
        <begin position="59"/>
        <end position="80"/>
    </location>
</feature>
<dbReference type="RefSeq" id="WP_379587767.1">
    <property type="nucleotide sequence ID" value="NZ_JBHSQW010000044.1"/>
</dbReference>
<name>A0ABW1J809_9PSEU</name>
<proteinExistence type="predicted"/>
<keyword evidence="3" id="KW-1185">Reference proteome</keyword>
<feature type="transmembrane region" description="Helical" evidence="1">
    <location>
        <begin position="35"/>
        <end position="53"/>
    </location>
</feature>
<organism evidence="2 3">
    <name type="scientific">Pseudonocardia hispaniensis</name>
    <dbReference type="NCBI Taxonomy" id="904933"/>
    <lineage>
        <taxon>Bacteria</taxon>
        <taxon>Bacillati</taxon>
        <taxon>Actinomycetota</taxon>
        <taxon>Actinomycetes</taxon>
        <taxon>Pseudonocardiales</taxon>
        <taxon>Pseudonocardiaceae</taxon>
        <taxon>Pseudonocardia</taxon>
    </lineage>
</organism>
<sequence>MTAHLCLDLRPHPAHQTTGPRHRLHARPRPVHDSLAWLVALAIAITHSTPRWAARTLMFTAGVLAGSSTVAVALLLAVGVPR</sequence>
<comment type="caution">
    <text evidence="2">The sequence shown here is derived from an EMBL/GenBank/DDBJ whole genome shotgun (WGS) entry which is preliminary data.</text>
</comment>
<keyword evidence="1" id="KW-1133">Transmembrane helix</keyword>
<accession>A0ABW1J809</accession>
<gene>
    <name evidence="2" type="ORF">ACFQE5_22075</name>
</gene>
<evidence type="ECO:0000313" key="3">
    <source>
        <dbReference type="Proteomes" id="UP001596302"/>
    </source>
</evidence>
<protein>
    <submittedName>
        <fullName evidence="2">Uncharacterized protein</fullName>
    </submittedName>
</protein>
<reference evidence="3" key="1">
    <citation type="journal article" date="2019" name="Int. J. Syst. Evol. Microbiol.">
        <title>The Global Catalogue of Microorganisms (GCM) 10K type strain sequencing project: providing services to taxonomists for standard genome sequencing and annotation.</title>
        <authorList>
            <consortium name="The Broad Institute Genomics Platform"/>
            <consortium name="The Broad Institute Genome Sequencing Center for Infectious Disease"/>
            <person name="Wu L."/>
            <person name="Ma J."/>
        </authorList>
    </citation>
    <scope>NUCLEOTIDE SEQUENCE [LARGE SCALE GENOMIC DNA]</scope>
    <source>
        <strain evidence="3">CCM 8391</strain>
    </source>
</reference>
<keyword evidence="1" id="KW-0812">Transmembrane</keyword>